<evidence type="ECO:0000313" key="1">
    <source>
        <dbReference type="EMBL" id="JAH48694.1"/>
    </source>
</evidence>
<dbReference type="AlphaFoldDB" id="A0A0E9T4Z3"/>
<name>A0A0E9T4Z3_ANGAN</name>
<dbReference type="EMBL" id="GBXM01059883">
    <property type="protein sequence ID" value="JAH48694.1"/>
    <property type="molecule type" value="Transcribed_RNA"/>
</dbReference>
<sequence length="64" mass="7739">MITFFLILIQSNDRMRGYVKRGGYFCFVELSFRLLWFKIHTRVALWFRGFSADKSNYLFSFAPE</sequence>
<accession>A0A0E9T4Z3</accession>
<organism evidence="1">
    <name type="scientific">Anguilla anguilla</name>
    <name type="common">European freshwater eel</name>
    <name type="synonym">Muraena anguilla</name>
    <dbReference type="NCBI Taxonomy" id="7936"/>
    <lineage>
        <taxon>Eukaryota</taxon>
        <taxon>Metazoa</taxon>
        <taxon>Chordata</taxon>
        <taxon>Craniata</taxon>
        <taxon>Vertebrata</taxon>
        <taxon>Euteleostomi</taxon>
        <taxon>Actinopterygii</taxon>
        <taxon>Neopterygii</taxon>
        <taxon>Teleostei</taxon>
        <taxon>Anguilliformes</taxon>
        <taxon>Anguillidae</taxon>
        <taxon>Anguilla</taxon>
    </lineage>
</organism>
<protein>
    <submittedName>
        <fullName evidence="1">Uncharacterized protein</fullName>
    </submittedName>
</protein>
<reference evidence="1" key="1">
    <citation type="submission" date="2014-11" db="EMBL/GenBank/DDBJ databases">
        <authorList>
            <person name="Amaro Gonzalez C."/>
        </authorList>
    </citation>
    <scope>NUCLEOTIDE SEQUENCE</scope>
</reference>
<reference evidence="1" key="2">
    <citation type="journal article" date="2015" name="Fish Shellfish Immunol.">
        <title>Early steps in the European eel (Anguilla anguilla)-Vibrio vulnificus interaction in the gills: Role of the RtxA13 toxin.</title>
        <authorList>
            <person name="Callol A."/>
            <person name="Pajuelo D."/>
            <person name="Ebbesson L."/>
            <person name="Teles M."/>
            <person name="MacKenzie S."/>
            <person name="Amaro C."/>
        </authorList>
    </citation>
    <scope>NUCLEOTIDE SEQUENCE</scope>
</reference>
<proteinExistence type="predicted"/>